<dbReference type="InterPro" id="IPR018053">
    <property type="entry name" value="Glyco_hydro_32_AS"/>
</dbReference>
<dbReference type="Pfam" id="PF08244">
    <property type="entry name" value="Glyco_hydro_32C"/>
    <property type="match status" value="1"/>
</dbReference>
<dbReference type="CDD" id="cd18622">
    <property type="entry name" value="GH32_Inu-like"/>
    <property type="match status" value="1"/>
</dbReference>
<evidence type="ECO:0000256" key="3">
    <source>
        <dbReference type="ARBA" id="ARBA00023295"/>
    </source>
</evidence>
<evidence type="ECO:0000259" key="6">
    <source>
        <dbReference type="Pfam" id="PF08244"/>
    </source>
</evidence>
<dbReference type="Pfam" id="PF00251">
    <property type="entry name" value="Glyco_hydro_32N"/>
    <property type="match status" value="1"/>
</dbReference>
<dbReference type="SUPFAM" id="SSF75005">
    <property type="entry name" value="Arabinanase/levansucrase/invertase"/>
    <property type="match status" value="1"/>
</dbReference>
<name>A0A223I0P7_THETR</name>
<comment type="similarity">
    <text evidence="1 4">Belongs to the glycosyl hydrolase 32 family.</text>
</comment>
<dbReference type="Gene3D" id="2.60.120.560">
    <property type="entry name" value="Exo-inulinase, domain 1"/>
    <property type="match status" value="1"/>
</dbReference>
<evidence type="ECO:0000256" key="2">
    <source>
        <dbReference type="ARBA" id="ARBA00022801"/>
    </source>
</evidence>
<dbReference type="PROSITE" id="PS51257">
    <property type="entry name" value="PROKAR_LIPOPROTEIN"/>
    <property type="match status" value="1"/>
</dbReference>
<evidence type="ECO:0000256" key="4">
    <source>
        <dbReference type="RuleBase" id="RU362110"/>
    </source>
</evidence>
<dbReference type="GO" id="GO:0005987">
    <property type="term" value="P:sucrose catabolic process"/>
    <property type="evidence" value="ECO:0007669"/>
    <property type="project" value="TreeGrafter"/>
</dbReference>
<dbReference type="InterPro" id="IPR013189">
    <property type="entry name" value="Glyco_hydro_32_C"/>
</dbReference>
<evidence type="ECO:0000259" key="5">
    <source>
        <dbReference type="Pfam" id="PF00251"/>
    </source>
</evidence>
<dbReference type="RefSeq" id="WP_217348794.1">
    <property type="nucleotide sequence ID" value="NZ_CP016893.1"/>
</dbReference>
<dbReference type="Proteomes" id="UP000214975">
    <property type="component" value="Chromosome"/>
</dbReference>
<dbReference type="InterPro" id="IPR023296">
    <property type="entry name" value="Glyco_hydro_beta-prop_sf"/>
</dbReference>
<dbReference type="GO" id="GO:0005737">
    <property type="term" value="C:cytoplasm"/>
    <property type="evidence" value="ECO:0007669"/>
    <property type="project" value="TreeGrafter"/>
</dbReference>
<dbReference type="GO" id="GO:0004575">
    <property type="term" value="F:sucrose alpha-glucosidase activity"/>
    <property type="evidence" value="ECO:0007669"/>
    <property type="project" value="TreeGrafter"/>
</dbReference>
<keyword evidence="2 4" id="KW-0378">Hydrolase</keyword>
<dbReference type="AlphaFoldDB" id="A0A223I0P7"/>
<dbReference type="PANTHER" id="PTHR42800">
    <property type="entry name" value="EXOINULINASE INUD (AFU_ORTHOLOGUE AFUA_5G00480)"/>
    <property type="match status" value="1"/>
</dbReference>
<dbReference type="PANTHER" id="PTHR42800:SF1">
    <property type="entry name" value="EXOINULINASE INUD (AFU_ORTHOLOGUE AFUA_5G00480)"/>
    <property type="match status" value="1"/>
</dbReference>
<gene>
    <name evidence="7" type="primary">cbhB</name>
    <name evidence="7" type="ORF">Thert_02389</name>
</gene>
<sequence length="554" mass="64044">MNSFKKLEKACCFTFILILILYVFATGCGNTSLKNNNMGEKIEADKGERDLSTIHYVDLYKDKYRPQFHFTPLKYWMNDPNGLVYYKGEYHLFYQYYPYDIKWGAMHWGHAVSKDLIHWQYLPIALYPDNNGFIFSGSAVVDWNDTSGFFNGGSGLVAIFTQSSAKQTQSIAYSKDKGRTWTMYEKNPVLIDETLKDFRDPKVFWYKPGRYWVMVVAAGDSVRFYTSLNLKEWEFASEFGKQDGSHEGVWECPDLFELPIQGMNGQSKWVLIVSIGDNPMMPEGSRTQYFIGDFDGKRFINDNSKERVLWLDYGRDNYAGVTWSDIPEDQKRRIYIGWMSNWKYADRTPTTSFRGAMTFPRELKLFKDEDGFIYLTQQPIKEISKLRYKRLTSLKNVLIGSGKNTLSVASGDLLDINLEFEIGTSKEFGVKVRKSGSQETVIGYDVIQKKLFIDRSRSVDIVDEAFPVKHYAPLDLESNNRIRLHILVDRSSVEVFANDGRVVMTDLIFPDLDSQDVEIFSENGTIKITSLVIYKLRSIYEKHYAEEGLSISEK</sequence>
<dbReference type="InterPro" id="IPR013148">
    <property type="entry name" value="Glyco_hydro_32_N"/>
</dbReference>
<evidence type="ECO:0000256" key="1">
    <source>
        <dbReference type="ARBA" id="ARBA00009902"/>
    </source>
</evidence>
<evidence type="ECO:0000313" key="7">
    <source>
        <dbReference type="EMBL" id="AST58291.1"/>
    </source>
</evidence>
<organism evidence="7 8">
    <name type="scientific">Thermoanaerobacterium thermosaccharolyticum</name>
    <name type="common">Clostridium thermosaccharolyticum</name>
    <dbReference type="NCBI Taxonomy" id="1517"/>
    <lineage>
        <taxon>Bacteria</taxon>
        <taxon>Bacillati</taxon>
        <taxon>Bacillota</taxon>
        <taxon>Clostridia</taxon>
        <taxon>Thermoanaerobacterales</taxon>
        <taxon>Thermoanaerobacteraceae</taxon>
        <taxon>Thermoanaerobacterium</taxon>
    </lineage>
</organism>
<reference evidence="7 8" key="1">
    <citation type="submission" date="2016-08" db="EMBL/GenBank/DDBJ databases">
        <title>A novel genetic cassette of butanologenic Thermoanaerobacterium thermosaccharolyticum that directly convert cellulose to butanol.</title>
        <authorList>
            <person name="Li T."/>
            <person name="He J."/>
        </authorList>
    </citation>
    <scope>NUCLEOTIDE SEQUENCE [LARGE SCALE GENOMIC DNA]</scope>
    <source>
        <strain evidence="7 8">TG57</strain>
    </source>
</reference>
<dbReference type="SMART" id="SM00640">
    <property type="entry name" value="Glyco_32"/>
    <property type="match status" value="1"/>
</dbReference>
<keyword evidence="3 4" id="KW-0326">Glycosidase</keyword>
<accession>A0A223I0P7</accession>
<dbReference type="InterPro" id="IPR013320">
    <property type="entry name" value="ConA-like_dom_sf"/>
</dbReference>
<dbReference type="EMBL" id="CP016893">
    <property type="protein sequence ID" value="AST58291.1"/>
    <property type="molecule type" value="Genomic_DNA"/>
</dbReference>
<feature type="domain" description="Glycosyl hydrolase family 32 N-terminal" evidence="5">
    <location>
        <begin position="69"/>
        <end position="369"/>
    </location>
</feature>
<feature type="domain" description="Glycosyl hydrolase family 32 C-terminal" evidence="6">
    <location>
        <begin position="402"/>
        <end position="534"/>
    </location>
</feature>
<dbReference type="InterPro" id="IPR001362">
    <property type="entry name" value="Glyco_hydro_32"/>
</dbReference>
<protein>
    <submittedName>
        <fullName evidence="7">Putative 1,4-beta-D-glucan cellobiohydrolase</fullName>
    </submittedName>
</protein>
<dbReference type="SUPFAM" id="SSF49899">
    <property type="entry name" value="Concanavalin A-like lectins/glucanases"/>
    <property type="match status" value="1"/>
</dbReference>
<proteinExistence type="inferred from homology"/>
<dbReference type="Gene3D" id="2.115.10.20">
    <property type="entry name" value="Glycosyl hydrolase domain, family 43"/>
    <property type="match status" value="1"/>
</dbReference>
<evidence type="ECO:0000313" key="8">
    <source>
        <dbReference type="Proteomes" id="UP000214975"/>
    </source>
</evidence>
<dbReference type="PROSITE" id="PS00609">
    <property type="entry name" value="GLYCOSYL_HYDROL_F32"/>
    <property type="match status" value="1"/>
</dbReference>